<dbReference type="OrthoDB" id="737122at2"/>
<dbReference type="HOGENOM" id="CLU_1000526_0_0_6"/>
<accession>A0A0C5V2R6</accession>
<dbReference type="PATRIC" id="fig|1445510.3.peg.1680"/>
<name>A0A0C5V2R6_9GAMM</name>
<dbReference type="KEGG" id="gsn:YC6258_01717"/>
<evidence type="ECO:0000313" key="2">
    <source>
        <dbReference type="Proteomes" id="UP000032266"/>
    </source>
</evidence>
<evidence type="ECO:0000313" key="1">
    <source>
        <dbReference type="EMBL" id="AJQ93765.1"/>
    </source>
</evidence>
<protein>
    <submittedName>
        <fullName evidence="1">Uncharacterized protein</fullName>
    </submittedName>
</protein>
<organism evidence="1 2">
    <name type="scientific">Gynuella sunshinyii YC6258</name>
    <dbReference type="NCBI Taxonomy" id="1445510"/>
    <lineage>
        <taxon>Bacteria</taxon>
        <taxon>Pseudomonadati</taxon>
        <taxon>Pseudomonadota</taxon>
        <taxon>Gammaproteobacteria</taxon>
        <taxon>Oceanospirillales</taxon>
        <taxon>Saccharospirillaceae</taxon>
        <taxon>Gynuella</taxon>
    </lineage>
</organism>
<keyword evidence="2" id="KW-1185">Reference proteome</keyword>
<dbReference type="EMBL" id="CP007142">
    <property type="protein sequence ID" value="AJQ93765.1"/>
    <property type="molecule type" value="Genomic_DNA"/>
</dbReference>
<dbReference type="Proteomes" id="UP000032266">
    <property type="component" value="Chromosome"/>
</dbReference>
<gene>
    <name evidence="1" type="ORF">YC6258_01717</name>
</gene>
<dbReference type="RefSeq" id="WP_044616453.1">
    <property type="nucleotide sequence ID" value="NZ_CP007142.1"/>
</dbReference>
<dbReference type="STRING" id="1445510.YC6258_01717"/>
<sequence>MEPKKPSSKTDRSLLEQALVKSATLTRYAVNGTEPDPNHVVMETEGEVAMFEKGVTLWKLDINSPETLIPATTDTPYVEVEATWLNTQQALEQNVEVVHGGSANTFGGVGALLLPDGFRIPTVVADKDNVRHYDLQLLANEEVFSPSSKDYEIVMMRYEYSKDYKKDFLMQTYGGGGIFVETHDFPHIHIPLDSNCGGYIVIGKQLNNGRYHFTAFNIPFGYALYTPSYTIHGDGTLVGKYGITVGDSAFVSANTVLMYNENSLTMALDVVPDWPN</sequence>
<proteinExistence type="predicted"/>
<reference evidence="1 2" key="1">
    <citation type="submission" date="2014-01" db="EMBL/GenBank/DDBJ databases">
        <title>Full genme sequencing of cellulolytic bacterium Gynuella sunshinyii YC6258T gen. nov., sp. nov.</title>
        <authorList>
            <person name="Khan H."/>
            <person name="Chung E.J."/>
            <person name="Chung Y.R."/>
        </authorList>
    </citation>
    <scope>NUCLEOTIDE SEQUENCE [LARGE SCALE GENOMIC DNA]</scope>
    <source>
        <strain evidence="1 2">YC6258</strain>
    </source>
</reference>
<dbReference type="AlphaFoldDB" id="A0A0C5V2R6"/>